<evidence type="ECO:0000259" key="2">
    <source>
        <dbReference type="Pfam" id="PF07885"/>
    </source>
</evidence>
<feature type="domain" description="Potassium channel" evidence="2">
    <location>
        <begin position="28"/>
        <end position="105"/>
    </location>
</feature>
<reference evidence="4" key="1">
    <citation type="journal article" date="2016" name="Genome Announc.">
        <title>Complete genome sequence of Alkaliphilus metalliredigens strain QYMF, an alkaliphilic and metal-reducing bacterium isolated from borax-contaminated leachate ponds.</title>
        <authorList>
            <person name="Hwang C."/>
            <person name="Copeland A."/>
            <person name="Lucas S."/>
            <person name="Lapidus A."/>
            <person name="Barry K."/>
            <person name="Detter J.C."/>
            <person name="Glavina Del Rio T."/>
            <person name="Hammon N."/>
            <person name="Israni S."/>
            <person name="Dalin E."/>
            <person name="Tice H."/>
            <person name="Pitluck S."/>
            <person name="Chertkov O."/>
            <person name="Brettin T."/>
            <person name="Bruce D."/>
            <person name="Han C."/>
            <person name="Schmutz J."/>
            <person name="Larimer F."/>
            <person name="Land M.L."/>
            <person name="Hauser L."/>
            <person name="Kyrpides N."/>
            <person name="Mikhailova N."/>
            <person name="Ye Q."/>
            <person name="Zhou J."/>
            <person name="Richardson P."/>
            <person name="Fields M.W."/>
        </authorList>
    </citation>
    <scope>NUCLEOTIDE SEQUENCE [LARGE SCALE GENOMIC DNA]</scope>
    <source>
        <strain evidence="4">QYMF</strain>
    </source>
</reference>
<dbReference type="KEGG" id="amt:Amet_4318"/>
<dbReference type="Pfam" id="PF07885">
    <property type="entry name" value="Ion_trans_2"/>
    <property type="match status" value="1"/>
</dbReference>
<keyword evidence="1" id="KW-0812">Transmembrane</keyword>
<sequence>MSKPKRILTLLVIYIVTVSINIISFAYLYNLYDSIIDSSLANQERAVNHEVLFSDILYFSGITYLTIGYGDFIPIDGQGKFLTVLQGFSGVIINSTFTGIFLYYLVKRRKDVLISNKIHIRYKGNRFYLSVRVGNTGRALVNINRVLEIFAYEDNIRKKKFQLSEEYHFFEKLLYWDIDLLDKNNHKLLGYLKSAVFNKESILLRVSIIATDVDSDESIFTSQYYNQNDIVFIDDYVHLYQWNNHEPTKINWKYFNQTYDADSSLIEYFKNL</sequence>
<proteinExistence type="predicted"/>
<feature type="transmembrane region" description="Helical" evidence="1">
    <location>
        <begin position="84"/>
        <end position="106"/>
    </location>
</feature>
<dbReference type="Gene3D" id="2.60.40.1400">
    <property type="entry name" value="G protein-activated inward rectifier potassium channel 1"/>
    <property type="match status" value="1"/>
</dbReference>
<dbReference type="SUPFAM" id="SSF81324">
    <property type="entry name" value="Voltage-gated potassium channels"/>
    <property type="match status" value="1"/>
</dbReference>
<protein>
    <submittedName>
        <fullName evidence="3">Ion transport 2 domain protein</fullName>
    </submittedName>
</protein>
<dbReference type="InterPro" id="IPR013518">
    <property type="entry name" value="K_chnl_inward-rec_Kir_cyto"/>
</dbReference>
<keyword evidence="4" id="KW-1185">Reference proteome</keyword>
<dbReference type="AlphaFoldDB" id="A6TW24"/>
<gene>
    <name evidence="3" type="ordered locus">Amet_4318</name>
</gene>
<dbReference type="OrthoDB" id="268207at2"/>
<keyword evidence="1" id="KW-1133">Transmembrane helix</keyword>
<dbReference type="EMBL" id="CP000724">
    <property type="protein sequence ID" value="ABR50392.1"/>
    <property type="molecule type" value="Genomic_DNA"/>
</dbReference>
<name>A6TW24_ALKMQ</name>
<evidence type="ECO:0000313" key="3">
    <source>
        <dbReference type="EMBL" id="ABR50392.1"/>
    </source>
</evidence>
<dbReference type="RefSeq" id="WP_012065339.1">
    <property type="nucleotide sequence ID" value="NC_009633.1"/>
</dbReference>
<dbReference type="InterPro" id="IPR013099">
    <property type="entry name" value="K_chnl_dom"/>
</dbReference>
<accession>A6TW24</accession>
<keyword evidence="1" id="KW-0472">Membrane</keyword>
<feature type="transmembrane region" description="Helical" evidence="1">
    <location>
        <begin position="7"/>
        <end position="29"/>
    </location>
</feature>
<dbReference type="HOGENOM" id="CLU_1021721_0_0_9"/>
<dbReference type="Proteomes" id="UP000001572">
    <property type="component" value="Chromosome"/>
</dbReference>
<organism evidence="3 4">
    <name type="scientific">Alkaliphilus metalliredigens (strain QYMF)</name>
    <dbReference type="NCBI Taxonomy" id="293826"/>
    <lineage>
        <taxon>Bacteria</taxon>
        <taxon>Bacillati</taxon>
        <taxon>Bacillota</taxon>
        <taxon>Clostridia</taxon>
        <taxon>Peptostreptococcales</taxon>
        <taxon>Natronincolaceae</taxon>
        <taxon>Alkaliphilus</taxon>
    </lineage>
</organism>
<evidence type="ECO:0000313" key="4">
    <source>
        <dbReference type="Proteomes" id="UP000001572"/>
    </source>
</evidence>
<dbReference type="Gene3D" id="1.10.287.70">
    <property type="match status" value="1"/>
</dbReference>
<evidence type="ECO:0000256" key="1">
    <source>
        <dbReference type="SAM" id="Phobius"/>
    </source>
</evidence>